<evidence type="ECO:0000256" key="3">
    <source>
        <dbReference type="SAM" id="Coils"/>
    </source>
</evidence>
<dbReference type="AlphaFoldDB" id="X0X454"/>
<keyword evidence="1" id="KW-0378">Hydrolase</keyword>
<feature type="coiled-coil region" evidence="3">
    <location>
        <begin position="2"/>
        <end position="29"/>
    </location>
</feature>
<dbReference type="EMBL" id="BARS01030261">
    <property type="protein sequence ID" value="GAG19781.1"/>
    <property type="molecule type" value="Genomic_DNA"/>
</dbReference>
<evidence type="ECO:0008006" key="5">
    <source>
        <dbReference type="Google" id="ProtNLM"/>
    </source>
</evidence>
<evidence type="ECO:0000313" key="4">
    <source>
        <dbReference type="EMBL" id="GAG19781.1"/>
    </source>
</evidence>
<keyword evidence="2" id="KW-0862">Zinc</keyword>
<name>X0X454_9ZZZZ</name>
<reference evidence="4" key="1">
    <citation type="journal article" date="2014" name="Front. Microbiol.">
        <title>High frequency of phylogenetically diverse reductive dehalogenase-homologous genes in deep subseafloor sedimentary metagenomes.</title>
        <authorList>
            <person name="Kawai M."/>
            <person name="Futagami T."/>
            <person name="Toyoda A."/>
            <person name="Takaki Y."/>
            <person name="Nishi S."/>
            <person name="Hori S."/>
            <person name="Arai W."/>
            <person name="Tsubouchi T."/>
            <person name="Morono Y."/>
            <person name="Uchiyama I."/>
            <person name="Ito T."/>
            <person name="Fujiyama A."/>
            <person name="Inagaki F."/>
            <person name="Takami H."/>
        </authorList>
    </citation>
    <scope>NUCLEOTIDE SEQUENCE</scope>
    <source>
        <strain evidence="4">Expedition CK06-06</strain>
    </source>
</reference>
<evidence type="ECO:0000256" key="2">
    <source>
        <dbReference type="ARBA" id="ARBA00022833"/>
    </source>
</evidence>
<comment type="caution">
    <text evidence="4">The sequence shown here is derived from an EMBL/GenBank/DDBJ whole genome shotgun (WGS) entry which is preliminary data.</text>
</comment>
<proteinExistence type="predicted"/>
<keyword evidence="3" id="KW-0175">Coiled coil</keyword>
<dbReference type="PANTHER" id="PTHR43808">
    <property type="entry name" value="ACETYLORNITHINE DEACETYLASE"/>
    <property type="match status" value="1"/>
</dbReference>
<sequence>ALQKLFDMVDEATDELVELQQELVRIQSVNTGAPDSGNETEVCRLLEQRFSAEGIPNMTLESAPGRGNFIAHIGGKNSARLMFMSHTDVVPVE</sequence>
<feature type="non-terminal residue" evidence="4">
    <location>
        <position position="1"/>
    </location>
</feature>
<dbReference type="PANTHER" id="PTHR43808:SF32">
    <property type="entry name" value="ARGE_DAPE-RELATED DEACYLASE"/>
    <property type="match status" value="1"/>
</dbReference>
<accession>X0X454</accession>
<dbReference type="Gene3D" id="3.40.630.10">
    <property type="entry name" value="Zn peptidases"/>
    <property type="match status" value="1"/>
</dbReference>
<dbReference type="InterPro" id="IPR001261">
    <property type="entry name" value="ArgE/DapE_CS"/>
</dbReference>
<organism evidence="4">
    <name type="scientific">marine sediment metagenome</name>
    <dbReference type="NCBI Taxonomy" id="412755"/>
    <lineage>
        <taxon>unclassified sequences</taxon>
        <taxon>metagenomes</taxon>
        <taxon>ecological metagenomes</taxon>
    </lineage>
</organism>
<evidence type="ECO:0000256" key="1">
    <source>
        <dbReference type="ARBA" id="ARBA00022801"/>
    </source>
</evidence>
<protein>
    <recommendedName>
        <fullName evidence="5">Peptidase M20 dimerisation domain-containing protein</fullName>
    </recommendedName>
</protein>
<dbReference type="InterPro" id="IPR050072">
    <property type="entry name" value="Peptidase_M20A"/>
</dbReference>
<dbReference type="PROSITE" id="PS00758">
    <property type="entry name" value="ARGE_DAPE_CPG2_1"/>
    <property type="match status" value="1"/>
</dbReference>
<dbReference type="SUPFAM" id="SSF53187">
    <property type="entry name" value="Zn-dependent exopeptidases"/>
    <property type="match status" value="1"/>
</dbReference>
<gene>
    <name evidence="4" type="ORF">S01H1_47212</name>
</gene>